<dbReference type="EMBL" id="GFTR01000836">
    <property type="protein sequence ID" value="JAW15590.1"/>
    <property type="molecule type" value="Transcribed_RNA"/>
</dbReference>
<evidence type="ECO:0000313" key="2">
    <source>
        <dbReference type="EMBL" id="JAW15590.1"/>
    </source>
</evidence>
<sequence>MGLSKCCTGCLLCCSCCCCNDWLSVWFFNAPNSACRCVADGAGFGGSFNCPLPSPAAAFLRIIKDTYMFLSPPDCLFRFR</sequence>
<protein>
    <submittedName>
        <fullName evidence="2">Putative secreted protein</fullName>
    </submittedName>
</protein>
<name>A0A224Y392_9HEMI</name>
<organism evidence="2">
    <name type="scientific">Panstrongylus lignarius</name>
    <dbReference type="NCBI Taxonomy" id="156445"/>
    <lineage>
        <taxon>Eukaryota</taxon>
        <taxon>Metazoa</taxon>
        <taxon>Ecdysozoa</taxon>
        <taxon>Arthropoda</taxon>
        <taxon>Hexapoda</taxon>
        <taxon>Insecta</taxon>
        <taxon>Pterygota</taxon>
        <taxon>Neoptera</taxon>
        <taxon>Paraneoptera</taxon>
        <taxon>Hemiptera</taxon>
        <taxon>Heteroptera</taxon>
        <taxon>Panheteroptera</taxon>
        <taxon>Cimicomorpha</taxon>
        <taxon>Reduviidae</taxon>
        <taxon>Triatominae</taxon>
        <taxon>Panstrongylus</taxon>
    </lineage>
</organism>
<dbReference type="AlphaFoldDB" id="A0A224Y392"/>
<accession>A0A224Y392</accession>
<keyword evidence="1" id="KW-0732">Signal</keyword>
<feature type="signal peptide" evidence="1">
    <location>
        <begin position="1"/>
        <end position="19"/>
    </location>
</feature>
<evidence type="ECO:0000256" key="1">
    <source>
        <dbReference type="SAM" id="SignalP"/>
    </source>
</evidence>
<feature type="chain" id="PRO_5013075886" evidence="1">
    <location>
        <begin position="20"/>
        <end position="80"/>
    </location>
</feature>
<reference evidence="2" key="1">
    <citation type="journal article" date="2018" name="PLoS Negl. Trop. Dis.">
        <title>An insight into the salivary gland and fat body transcriptome of Panstrongylus lignarius (Hemiptera: Heteroptera), the main vector of Chagas disease in Peru.</title>
        <authorList>
            <person name="Nevoa J.C."/>
            <person name="Mendes M.T."/>
            <person name="da Silva M.V."/>
            <person name="Soares S.C."/>
            <person name="Oliveira C.J.F."/>
            <person name="Ribeiro J.M.C."/>
        </authorList>
    </citation>
    <scope>NUCLEOTIDE SEQUENCE</scope>
</reference>
<proteinExistence type="predicted"/>